<evidence type="ECO:0000313" key="3">
    <source>
        <dbReference type="Proteomes" id="UP000269883"/>
    </source>
</evidence>
<dbReference type="AlphaFoldDB" id="A0A2Z6AZ70"/>
<evidence type="ECO:0000313" key="2">
    <source>
        <dbReference type="EMBL" id="BBD08475.1"/>
    </source>
</evidence>
<dbReference type="Proteomes" id="UP000269883">
    <property type="component" value="Chromosome"/>
</dbReference>
<organism evidence="2 3">
    <name type="scientific">Desulfovibrio ferrophilus</name>
    <dbReference type="NCBI Taxonomy" id="241368"/>
    <lineage>
        <taxon>Bacteria</taxon>
        <taxon>Pseudomonadati</taxon>
        <taxon>Thermodesulfobacteriota</taxon>
        <taxon>Desulfovibrionia</taxon>
        <taxon>Desulfovibrionales</taxon>
        <taxon>Desulfovibrionaceae</taxon>
        <taxon>Desulfovibrio</taxon>
    </lineage>
</organism>
<accession>A0A2Z6AZ70</accession>
<dbReference type="SUPFAM" id="SSF48695">
    <property type="entry name" value="Multiheme cytochromes"/>
    <property type="match status" value="1"/>
</dbReference>
<dbReference type="InterPro" id="IPR036280">
    <property type="entry name" value="Multihaem_cyt_sf"/>
</dbReference>
<evidence type="ECO:0000256" key="1">
    <source>
        <dbReference type="ARBA" id="ARBA00022729"/>
    </source>
</evidence>
<dbReference type="KEGG" id="dfl:DFE_1749"/>
<sequence>MEPLAPHEKVFVDRAFLEDENHGEIDCHDCHGGNPGEPDFIAAHDGLVRDPTTGDATRVCGDCHEEVTTIAKGSLHVTLKPFQLMIDSRSGNTPETKANVDTARNAHCGACHASCGQCHISRPSYVGGGFLDGHQFIRTPPMREVCTACHGSRIENEYFGKNQGSPPDVHWRKRFFRCIKCHTGEEMHGDGQTDAAHRYEAPRAPRCEDCHLSIYAEGADNAKQHRTHREQVSCQVCHSVPYKNCSSCHVALDRYGFKYFNNDENFLGFKIGLNPQQSLKRPQRFVTLRHVPVAPNLFDFYVENGLAEFDALPTWKLATPHNIRRITPQNKTCNACHGNKALFLLSGDVSEPYRRANAMVMVPETEIPPRQDEQALLSIDQGETP</sequence>
<keyword evidence="3" id="KW-1185">Reference proteome</keyword>
<gene>
    <name evidence="2" type="ORF">DFE_1749</name>
</gene>
<reference evidence="2 3" key="1">
    <citation type="journal article" date="2018" name="Sci. Adv.">
        <title>Multi-heme cytochromes provide a pathway for survival in energy-limited environments.</title>
        <authorList>
            <person name="Deng X."/>
            <person name="Dohmae N."/>
            <person name="Nealson K.H."/>
            <person name="Hashimoto K."/>
            <person name="Okamoto A."/>
        </authorList>
    </citation>
    <scope>NUCLEOTIDE SEQUENCE [LARGE SCALE GENOMIC DNA]</scope>
    <source>
        <strain evidence="2 3">IS5</strain>
    </source>
</reference>
<dbReference type="PANTHER" id="PTHR35038">
    <property type="entry name" value="DISSIMILATORY SULFITE REDUCTASE SIRA"/>
    <property type="match status" value="1"/>
</dbReference>
<keyword evidence="1" id="KW-0732">Signal</keyword>
<dbReference type="EMBL" id="AP017378">
    <property type="protein sequence ID" value="BBD08475.1"/>
    <property type="molecule type" value="Genomic_DNA"/>
</dbReference>
<protein>
    <submittedName>
        <fullName evidence="2">Cytochrome c family protein</fullName>
    </submittedName>
</protein>
<name>A0A2Z6AZ70_9BACT</name>
<dbReference type="InterPro" id="IPR051829">
    <property type="entry name" value="Multiheme_Cytochr_ET"/>
</dbReference>
<proteinExistence type="predicted"/>